<keyword evidence="7" id="KW-1185">Reference proteome</keyword>
<dbReference type="InterPro" id="IPR050628">
    <property type="entry name" value="SNF2_RAD54_helicase_TF"/>
</dbReference>
<keyword evidence="2 6" id="KW-0378">Hydrolase</keyword>
<sequence>MSNSNDLLDLFLRINEDGDSSSSSSNAPISIRLDSSATLEFLTLHDLYQLRSISKRTFSALKTVEYTRCRDGCDYAVPFPAYPGILCTESDRKLGAGLFTHQLASLAAMHKAENNSVTFGSLRGGILGDAPGLGKTITMLSLIVNTAGLRPVEPKEFYDKQTIDEHWKLMRVNPVFRTEILKSIKPLRESSSYDELARFVSPPYTDDRFPTLPSFERHVNRNMANKVPRAQLELFRRNVINFKAGLDKRNRRFFCNEKGRRIVFERNLVPCSTTLIIVPDALLEHWAEQIRRHVKLDVFGDFPGSDAGVVYIDGVGDLSSARFPLNHRSMELPSLFELVNYLMVVVPFSRIKQQYYLRKRRRKEDVDDVTGGDNGTESSPLLQMRWFRIVVDEGHELGENEAGNDITAFINVLAAERRWVMSGTPTTGDEDSKGFNDVGLTQLQRLLLFLRHEEYGTTKVETLETQSSGSSSGRKQGKAKAKSEWDTMVKIPFLNQQDAGREELFRVLREVMVMHKKEDIGLPKPVFKQGEVTVHIPQEVGSHIVNAVKTGRIFTDTYEKLTIGHRESYHEDPNSSESDRQIQRLIRQRRIHLLKEKISHAQKLGAKTFFDTLLNEHIATTDFQSKVDTCQGEYIENAIKRERKELEGRGGAIADLNSGPLTAASDHFSAKTFIDRRPVKAVVYSSSSSNLLDVLEYFYDKFDNANIAEMMQGNIDVMAYELGRFRLGQKEGKFCPICNGWNEYSGKELSGCKNTLLEVSDAAGNVFLIESERILRAIGKEDRDRADCVGNPVEMNRLGEAPLNKYGISKKAWKVGDALCIDARDPHPLFRARLSEEQWAAYGSARCKELVAIDGGEGVDNYFGPLPCEEETNYDQLMVSLRKWQPCGKFHGKPRWNHLRKKQVGWYTGPTLVVHEEIETVKEDVFILALDASLAHGLDLSFVTHLYLLEPIDDAALLEQVTSRAHRLGATGPVTIETVNVWHELDPSTKKFRKQIASNLNDEDQKRTSTAICEHCYRSFDNITLAEEHEIRCDRNPDSSAEVPLFHLSSVYRDLRPPPPMGIGACGDVESDTKCP</sequence>
<evidence type="ECO:0000313" key="6">
    <source>
        <dbReference type="EMBL" id="KAK1745990.1"/>
    </source>
</evidence>
<dbReference type="PANTHER" id="PTHR45626:SF14">
    <property type="entry name" value="ATP-DEPENDENT DNA HELICASE (EUROFUNG)"/>
    <property type="match status" value="1"/>
</dbReference>
<dbReference type="Gene3D" id="3.40.50.300">
    <property type="entry name" value="P-loop containing nucleotide triphosphate hydrolases"/>
    <property type="match status" value="1"/>
</dbReference>
<dbReference type="InterPro" id="IPR038718">
    <property type="entry name" value="SNF2-like_sf"/>
</dbReference>
<feature type="region of interest" description="Disordered" evidence="4">
    <location>
        <begin position="461"/>
        <end position="481"/>
    </location>
</feature>
<dbReference type="EC" id="3.6.4.-" evidence="6"/>
<dbReference type="PANTHER" id="PTHR45626">
    <property type="entry name" value="TRANSCRIPTION TERMINATION FACTOR 2-RELATED"/>
    <property type="match status" value="1"/>
</dbReference>
<evidence type="ECO:0000313" key="7">
    <source>
        <dbReference type="Proteomes" id="UP001224775"/>
    </source>
</evidence>
<dbReference type="GO" id="GO:0005634">
    <property type="term" value="C:nucleus"/>
    <property type="evidence" value="ECO:0007669"/>
    <property type="project" value="TreeGrafter"/>
</dbReference>
<protein>
    <submittedName>
        <fullName evidence="6">ATP-dependent helicase</fullName>
        <ecNumber evidence="6">3.6.4.-</ecNumber>
    </submittedName>
</protein>
<accession>A0AAD8YIA6</accession>
<keyword evidence="6" id="KW-0347">Helicase</keyword>
<reference evidence="6" key="1">
    <citation type="submission" date="2023-06" db="EMBL/GenBank/DDBJ databases">
        <title>Survivors Of The Sea: Transcriptome response of Skeletonema marinoi to long-term dormancy.</title>
        <authorList>
            <person name="Pinder M.I.M."/>
            <person name="Kourtchenko O."/>
            <person name="Robertson E.K."/>
            <person name="Larsson T."/>
            <person name="Maumus F."/>
            <person name="Osuna-Cruz C.M."/>
            <person name="Vancaester E."/>
            <person name="Stenow R."/>
            <person name="Vandepoele K."/>
            <person name="Ploug H."/>
            <person name="Bruchert V."/>
            <person name="Godhe A."/>
            <person name="Topel M."/>
        </authorList>
    </citation>
    <scope>NUCLEOTIDE SEQUENCE</scope>
    <source>
        <strain evidence="6">R05AC</strain>
    </source>
</reference>
<dbReference type="GO" id="GO:0004386">
    <property type="term" value="F:helicase activity"/>
    <property type="evidence" value="ECO:0007669"/>
    <property type="project" value="UniProtKB-KW"/>
</dbReference>
<feature type="domain" description="Helicase ATP-binding" evidence="5">
    <location>
        <begin position="94"/>
        <end position="453"/>
    </location>
</feature>
<comment type="caution">
    <text evidence="6">The sequence shown here is derived from an EMBL/GenBank/DDBJ whole genome shotgun (WGS) entry which is preliminary data.</text>
</comment>
<evidence type="ECO:0000256" key="2">
    <source>
        <dbReference type="ARBA" id="ARBA00022801"/>
    </source>
</evidence>
<dbReference type="AlphaFoldDB" id="A0AAD8YIA6"/>
<gene>
    <name evidence="6" type="ORF">QTG54_003914</name>
</gene>
<dbReference type="EMBL" id="JATAAI010000005">
    <property type="protein sequence ID" value="KAK1745990.1"/>
    <property type="molecule type" value="Genomic_DNA"/>
</dbReference>
<dbReference type="GO" id="GO:0006281">
    <property type="term" value="P:DNA repair"/>
    <property type="evidence" value="ECO:0007669"/>
    <property type="project" value="TreeGrafter"/>
</dbReference>
<name>A0AAD8YIA6_9STRA</name>
<evidence type="ECO:0000256" key="4">
    <source>
        <dbReference type="SAM" id="MobiDB-lite"/>
    </source>
</evidence>
<dbReference type="GO" id="GO:0005524">
    <property type="term" value="F:ATP binding"/>
    <property type="evidence" value="ECO:0007669"/>
    <property type="project" value="UniProtKB-KW"/>
</dbReference>
<evidence type="ECO:0000256" key="3">
    <source>
        <dbReference type="ARBA" id="ARBA00022840"/>
    </source>
</evidence>
<dbReference type="Proteomes" id="UP001224775">
    <property type="component" value="Unassembled WGS sequence"/>
</dbReference>
<evidence type="ECO:0000259" key="5">
    <source>
        <dbReference type="SMART" id="SM00487"/>
    </source>
</evidence>
<dbReference type="InterPro" id="IPR014001">
    <property type="entry name" value="Helicase_ATP-bd"/>
</dbReference>
<keyword evidence="1" id="KW-0547">Nucleotide-binding</keyword>
<dbReference type="Gene3D" id="3.40.50.10810">
    <property type="entry name" value="Tandem AAA-ATPase domain"/>
    <property type="match status" value="2"/>
</dbReference>
<keyword evidence="3" id="KW-0067">ATP-binding</keyword>
<dbReference type="GO" id="GO:0016787">
    <property type="term" value="F:hydrolase activity"/>
    <property type="evidence" value="ECO:0007669"/>
    <property type="project" value="UniProtKB-KW"/>
</dbReference>
<dbReference type="SUPFAM" id="SSF52540">
    <property type="entry name" value="P-loop containing nucleoside triphosphate hydrolases"/>
    <property type="match status" value="2"/>
</dbReference>
<proteinExistence type="predicted"/>
<dbReference type="Pfam" id="PF00176">
    <property type="entry name" value="SNF2-rel_dom"/>
    <property type="match status" value="1"/>
</dbReference>
<dbReference type="InterPro" id="IPR000330">
    <property type="entry name" value="SNF2_N"/>
</dbReference>
<organism evidence="6 7">
    <name type="scientific">Skeletonema marinoi</name>
    <dbReference type="NCBI Taxonomy" id="267567"/>
    <lineage>
        <taxon>Eukaryota</taxon>
        <taxon>Sar</taxon>
        <taxon>Stramenopiles</taxon>
        <taxon>Ochrophyta</taxon>
        <taxon>Bacillariophyta</taxon>
        <taxon>Coscinodiscophyceae</taxon>
        <taxon>Thalassiosirophycidae</taxon>
        <taxon>Thalassiosirales</taxon>
        <taxon>Skeletonemataceae</taxon>
        <taxon>Skeletonema</taxon>
        <taxon>Skeletonema marinoi-dohrnii complex</taxon>
    </lineage>
</organism>
<dbReference type="GO" id="GO:0008094">
    <property type="term" value="F:ATP-dependent activity, acting on DNA"/>
    <property type="evidence" value="ECO:0007669"/>
    <property type="project" value="TreeGrafter"/>
</dbReference>
<evidence type="ECO:0000256" key="1">
    <source>
        <dbReference type="ARBA" id="ARBA00022741"/>
    </source>
</evidence>
<dbReference type="SMART" id="SM00487">
    <property type="entry name" value="DEXDc"/>
    <property type="match status" value="1"/>
</dbReference>
<dbReference type="InterPro" id="IPR027417">
    <property type="entry name" value="P-loop_NTPase"/>
</dbReference>